<evidence type="ECO:0000313" key="2">
    <source>
        <dbReference type="Proteomes" id="UP000295345"/>
    </source>
</evidence>
<dbReference type="OrthoDB" id="5572373at2"/>
<dbReference type="InterPro" id="IPR037883">
    <property type="entry name" value="Knr4/Smi1-like_sf"/>
</dbReference>
<comment type="caution">
    <text evidence="1">The sequence shown here is derived from an EMBL/GenBank/DDBJ whole genome shotgun (WGS) entry which is preliminary data.</text>
</comment>
<dbReference type="RefSeq" id="WP_132822051.1">
    <property type="nucleotide sequence ID" value="NZ_SMKI01000651.1"/>
</dbReference>
<protein>
    <submittedName>
        <fullName evidence="1">SMI1/KNR4 family protein</fullName>
    </submittedName>
</protein>
<accession>A0A4R4SK24</accession>
<dbReference type="AlphaFoldDB" id="A0A4R4SK24"/>
<dbReference type="EMBL" id="SMKI01000651">
    <property type="protein sequence ID" value="TDC62392.1"/>
    <property type="molecule type" value="Genomic_DNA"/>
</dbReference>
<sequence>MGTSLPDDYKELAEKYGDGVIGGHLFIPHPAGPDPLLEFMKEGREIFHEAFGEHDEIPVRLAAVWDRVVPWAQHDWNGDMCLLLPPVESGGGWAVVVAFRQCPDFLVFEGGVVDFLAEPLVKGMWPRGWPTNRPAWLSSDDPSFA</sequence>
<evidence type="ECO:0000313" key="1">
    <source>
        <dbReference type="EMBL" id="TDC62392.1"/>
    </source>
</evidence>
<organism evidence="1 2">
    <name type="scientific">Streptomyces hainanensis</name>
    <dbReference type="NCBI Taxonomy" id="402648"/>
    <lineage>
        <taxon>Bacteria</taxon>
        <taxon>Bacillati</taxon>
        <taxon>Actinomycetota</taxon>
        <taxon>Actinomycetes</taxon>
        <taxon>Kitasatosporales</taxon>
        <taxon>Streptomycetaceae</taxon>
        <taxon>Streptomyces</taxon>
    </lineage>
</organism>
<proteinExistence type="predicted"/>
<keyword evidence="2" id="KW-1185">Reference proteome</keyword>
<dbReference type="Proteomes" id="UP000295345">
    <property type="component" value="Unassembled WGS sequence"/>
</dbReference>
<name>A0A4R4SK24_9ACTN</name>
<dbReference type="SUPFAM" id="SSF160631">
    <property type="entry name" value="SMI1/KNR4-like"/>
    <property type="match status" value="1"/>
</dbReference>
<gene>
    <name evidence="1" type="ORF">E1283_34140</name>
</gene>
<reference evidence="1 2" key="1">
    <citation type="submission" date="2019-03" db="EMBL/GenBank/DDBJ databases">
        <title>Draft genome sequences of novel Actinobacteria.</title>
        <authorList>
            <person name="Sahin N."/>
            <person name="Ay H."/>
            <person name="Saygin H."/>
        </authorList>
    </citation>
    <scope>NUCLEOTIDE SEQUENCE [LARGE SCALE GENOMIC DNA]</scope>
    <source>
        <strain evidence="1 2">DSM 41900</strain>
    </source>
</reference>